<dbReference type="PIRSF" id="PIRSF006060">
    <property type="entry name" value="AA_transporter"/>
    <property type="match status" value="1"/>
</dbReference>
<feature type="transmembrane region" description="Helical" evidence="6">
    <location>
        <begin position="231"/>
        <end position="249"/>
    </location>
</feature>
<sequence>MEATNGKLKRSLKLRHLVFFGLAYMAPFTVFDTFGIVSEETSGHVPAAYILTTIAILFTAFSYSKMVTIFPSAGSAYTYTKQTLNSKLGFLVGWTAFLDYLFLPMINALLTVIYCSSVFPDVPPWIWCVGILLLTTVMNIAGMKISVSANSVMVLFQLLVAAIFVVLTIRAIIHTDTANLFTFNPFYSEQMSWSTAFTGASILALSFLGFDAVTTLSEETIEPKKNVPRGIILIALVGGLYFITVSYFMQALFPSTETLQNIEGASPEIALHIGGMLFQSVFLAGAIAACISNGLATQASAARLLYAMGRDGVLPKKLFGNVHPRYGTPIFNIVFIGILAMLALFLDLETAASFINFGAFTAFTFVNLCVIVYYFKQKNTHTVKSILVNVISPLLGISFNAYLWYNLEVGALIIGLIWVAIGIAYLIYVTKWAKVTLPDLEFEETFSGS</sequence>
<feature type="transmembrane region" description="Helical" evidence="6">
    <location>
        <begin position="411"/>
        <end position="429"/>
    </location>
</feature>
<dbReference type="AlphaFoldDB" id="A0A3M8CWN5"/>
<keyword evidence="8" id="KW-1185">Reference proteome</keyword>
<dbReference type="EMBL" id="RHHQ01000025">
    <property type="protein sequence ID" value="RNB80164.1"/>
    <property type="molecule type" value="Genomic_DNA"/>
</dbReference>
<name>A0A3M8CWN5_9BACL</name>
<gene>
    <name evidence="7" type="ORF">EDM56_27530</name>
</gene>
<dbReference type="RefSeq" id="WP_122921148.1">
    <property type="nucleotide sequence ID" value="NZ_RHHQ01000025.1"/>
</dbReference>
<dbReference type="PANTHER" id="PTHR42770:SF8">
    <property type="entry name" value="PUTRESCINE IMPORTER PUUP"/>
    <property type="match status" value="1"/>
</dbReference>
<feature type="transmembrane region" description="Helical" evidence="6">
    <location>
        <begin position="326"/>
        <end position="346"/>
    </location>
</feature>
<accession>A0A3M8CWN5</accession>
<comment type="caution">
    <text evidence="7">The sequence shown here is derived from an EMBL/GenBank/DDBJ whole genome shotgun (WGS) entry which is preliminary data.</text>
</comment>
<feature type="transmembrane region" description="Helical" evidence="6">
    <location>
        <begin position="124"/>
        <end position="142"/>
    </location>
</feature>
<dbReference type="Proteomes" id="UP000271031">
    <property type="component" value="Unassembled WGS sequence"/>
</dbReference>
<keyword evidence="3 6" id="KW-0812">Transmembrane</keyword>
<dbReference type="Gene3D" id="1.20.1740.10">
    <property type="entry name" value="Amino acid/polyamine transporter I"/>
    <property type="match status" value="1"/>
</dbReference>
<feature type="transmembrane region" description="Helical" evidence="6">
    <location>
        <begin position="88"/>
        <end position="112"/>
    </location>
</feature>
<feature type="transmembrane region" description="Helical" evidence="6">
    <location>
        <begin position="352"/>
        <end position="374"/>
    </location>
</feature>
<evidence type="ECO:0000256" key="3">
    <source>
        <dbReference type="ARBA" id="ARBA00022692"/>
    </source>
</evidence>
<keyword evidence="2" id="KW-1003">Cell membrane</keyword>
<comment type="subcellular location">
    <subcellularLocation>
        <location evidence="1">Cell membrane</location>
        <topology evidence="1">Multi-pass membrane protein</topology>
    </subcellularLocation>
</comment>
<proteinExistence type="predicted"/>
<evidence type="ECO:0000256" key="5">
    <source>
        <dbReference type="ARBA" id="ARBA00023136"/>
    </source>
</evidence>
<protein>
    <submittedName>
        <fullName evidence="7">APC family permease</fullName>
    </submittedName>
</protein>
<feature type="transmembrane region" description="Helical" evidence="6">
    <location>
        <begin position="154"/>
        <end position="173"/>
    </location>
</feature>
<dbReference type="GO" id="GO:0022857">
    <property type="term" value="F:transmembrane transporter activity"/>
    <property type="evidence" value="ECO:0007669"/>
    <property type="project" value="InterPro"/>
</dbReference>
<organism evidence="7 8">
    <name type="scientific">Brevibacillus fluminis</name>
    <dbReference type="NCBI Taxonomy" id="511487"/>
    <lineage>
        <taxon>Bacteria</taxon>
        <taxon>Bacillati</taxon>
        <taxon>Bacillota</taxon>
        <taxon>Bacilli</taxon>
        <taxon>Bacillales</taxon>
        <taxon>Paenibacillaceae</taxon>
        <taxon>Brevibacillus</taxon>
    </lineage>
</organism>
<feature type="transmembrane region" description="Helical" evidence="6">
    <location>
        <begin position="17"/>
        <end position="36"/>
    </location>
</feature>
<evidence type="ECO:0000256" key="4">
    <source>
        <dbReference type="ARBA" id="ARBA00022989"/>
    </source>
</evidence>
<evidence type="ECO:0000313" key="8">
    <source>
        <dbReference type="Proteomes" id="UP000271031"/>
    </source>
</evidence>
<feature type="transmembrane region" description="Helical" evidence="6">
    <location>
        <begin position="48"/>
        <end position="67"/>
    </location>
</feature>
<keyword evidence="4 6" id="KW-1133">Transmembrane helix</keyword>
<evidence type="ECO:0000256" key="6">
    <source>
        <dbReference type="SAM" id="Phobius"/>
    </source>
</evidence>
<dbReference type="InterPro" id="IPR050367">
    <property type="entry name" value="APC_superfamily"/>
</dbReference>
<dbReference type="OrthoDB" id="9762947at2"/>
<keyword evidence="5 6" id="KW-0472">Membrane</keyword>
<dbReference type="InterPro" id="IPR002293">
    <property type="entry name" value="AA/rel_permease1"/>
</dbReference>
<evidence type="ECO:0000256" key="1">
    <source>
        <dbReference type="ARBA" id="ARBA00004651"/>
    </source>
</evidence>
<feature type="transmembrane region" description="Helical" evidence="6">
    <location>
        <begin position="386"/>
        <end position="405"/>
    </location>
</feature>
<evidence type="ECO:0000313" key="7">
    <source>
        <dbReference type="EMBL" id="RNB80164.1"/>
    </source>
</evidence>
<evidence type="ECO:0000256" key="2">
    <source>
        <dbReference type="ARBA" id="ARBA00022475"/>
    </source>
</evidence>
<dbReference type="PANTHER" id="PTHR42770">
    <property type="entry name" value="AMINO ACID TRANSPORTER-RELATED"/>
    <property type="match status" value="1"/>
</dbReference>
<feature type="transmembrane region" description="Helical" evidence="6">
    <location>
        <begin position="269"/>
        <end position="296"/>
    </location>
</feature>
<dbReference type="Pfam" id="PF13520">
    <property type="entry name" value="AA_permease_2"/>
    <property type="match status" value="1"/>
</dbReference>
<feature type="transmembrane region" description="Helical" evidence="6">
    <location>
        <begin position="193"/>
        <end position="210"/>
    </location>
</feature>
<dbReference type="GO" id="GO:0005886">
    <property type="term" value="C:plasma membrane"/>
    <property type="evidence" value="ECO:0007669"/>
    <property type="project" value="UniProtKB-SubCell"/>
</dbReference>
<reference evidence="7 8" key="1">
    <citation type="submission" date="2018-10" db="EMBL/GenBank/DDBJ databases">
        <title>Phylogenomics of Brevibacillus.</title>
        <authorList>
            <person name="Dunlap C."/>
        </authorList>
    </citation>
    <scope>NUCLEOTIDE SEQUENCE [LARGE SCALE GENOMIC DNA]</scope>
    <source>
        <strain evidence="7 8">JCM 15716</strain>
    </source>
</reference>